<comment type="caution">
    <text evidence="2">The sequence shown here is derived from an EMBL/GenBank/DDBJ whole genome shotgun (WGS) entry which is preliminary data.</text>
</comment>
<feature type="domain" description="N-acetyltransferase" evidence="1">
    <location>
        <begin position="2"/>
        <end position="151"/>
    </location>
</feature>
<dbReference type="EMBL" id="VNHC01000002">
    <property type="protein sequence ID" value="TVV27585.1"/>
    <property type="molecule type" value="Genomic_DNA"/>
</dbReference>
<protein>
    <submittedName>
        <fullName evidence="2">GNAT family N-acetyltransferase</fullName>
    </submittedName>
</protein>
<name>A0A9Q8JI72_9LACO</name>
<proteinExistence type="predicted"/>
<dbReference type="Pfam" id="PF00583">
    <property type="entry name" value="Acetyltransf_1"/>
    <property type="match status" value="1"/>
</dbReference>
<gene>
    <name evidence="2" type="ORF">FO435_06635</name>
</gene>
<dbReference type="RefSeq" id="WP_145464028.1">
    <property type="nucleotide sequence ID" value="NZ_VNHF01000001.1"/>
</dbReference>
<reference evidence="2 3" key="1">
    <citation type="submission" date="2019-07" db="EMBL/GenBank/DDBJ databases">
        <title>Genome sequence of Weissella cibaria GK1.</title>
        <authorList>
            <person name="Choi H.-J."/>
        </authorList>
    </citation>
    <scope>NUCLEOTIDE SEQUENCE [LARGE SCALE GENOMIC DNA]</scope>
    <source>
        <strain evidence="2 3">GK1</strain>
    </source>
</reference>
<evidence type="ECO:0000259" key="1">
    <source>
        <dbReference type="PROSITE" id="PS51186"/>
    </source>
</evidence>
<evidence type="ECO:0000313" key="3">
    <source>
        <dbReference type="Proteomes" id="UP000320012"/>
    </source>
</evidence>
<evidence type="ECO:0000313" key="2">
    <source>
        <dbReference type="EMBL" id="TVV27585.1"/>
    </source>
</evidence>
<dbReference type="SUPFAM" id="SSF55729">
    <property type="entry name" value="Acyl-CoA N-acyltransferases (Nat)"/>
    <property type="match status" value="1"/>
</dbReference>
<organism evidence="2 3">
    <name type="scientific">Weissella cibaria</name>
    <dbReference type="NCBI Taxonomy" id="137591"/>
    <lineage>
        <taxon>Bacteria</taxon>
        <taxon>Bacillati</taxon>
        <taxon>Bacillota</taxon>
        <taxon>Bacilli</taxon>
        <taxon>Lactobacillales</taxon>
        <taxon>Lactobacillaceae</taxon>
        <taxon>Weissella</taxon>
    </lineage>
</organism>
<accession>A0A9Q8JI72</accession>
<dbReference type="InterPro" id="IPR016181">
    <property type="entry name" value="Acyl_CoA_acyltransferase"/>
</dbReference>
<dbReference type="AlphaFoldDB" id="A0A9Q8JI72"/>
<sequence length="178" mass="20910">MIKTRRVTTSMPKYKTVVDMYNEAFPDAERLPLLYLKFLSWRKGVSFTAYYDSSDIIGMTYTVKTDQMIFVLYLTTNAAVRSNGYGTKILQELIRRNANREVVLNIEPLDEFAENAEQRERRWRFYQKNGFFMTGYLLEEDGQYFEILSTSKSFLVADYKKSVARLSFGLQKVTVMEK</sequence>
<dbReference type="PROSITE" id="PS51186">
    <property type="entry name" value="GNAT"/>
    <property type="match status" value="1"/>
</dbReference>
<dbReference type="GO" id="GO:0016747">
    <property type="term" value="F:acyltransferase activity, transferring groups other than amino-acyl groups"/>
    <property type="evidence" value="ECO:0007669"/>
    <property type="project" value="InterPro"/>
</dbReference>
<dbReference type="InterPro" id="IPR000182">
    <property type="entry name" value="GNAT_dom"/>
</dbReference>
<dbReference type="Proteomes" id="UP000320012">
    <property type="component" value="Unassembled WGS sequence"/>
</dbReference>
<dbReference type="Gene3D" id="3.40.630.30">
    <property type="match status" value="1"/>
</dbReference>